<dbReference type="Pfam" id="PF07719">
    <property type="entry name" value="TPR_2"/>
    <property type="match status" value="2"/>
</dbReference>
<protein>
    <recommendedName>
        <fullName evidence="6">Tetratricopeptide repeat protein</fullName>
    </recommendedName>
</protein>
<evidence type="ECO:0000256" key="3">
    <source>
        <dbReference type="PROSITE-ProRule" id="PRU00339"/>
    </source>
</evidence>
<name>A0A8S1R4P3_9CILI</name>
<sequence>MISIELPNIKCLQESHTQSISKVCLNKQCTEPRLICKQCIKKGFHQQHNEEVKGLNSLVDFIDTNNKLCDSICEKISKQGDLIMEAFFKIKNEIKNKHQIQKERFLKMDINQMNKAINQMFSLQDYKTNITNPIEDLQAEVKQKIDKLYQQLSIRTINFSEVSKDDEKSSSNLYNKGFNLFNSQEFDEALKVINQTLKLNPNNKDSLWCKGECLIMKNNLNEALNCYNQAISVDPKHLNSIAAKGDCLRGLGQFNEAIILYDQALSINPKHIDSLYGKGDCLREQGKFEESLKWLNQALSIQPQDYFSLQSKGVCLQELKKFSDALACYNQALKISSVDQFLIMRKNKCEEALKNK</sequence>
<dbReference type="EMBL" id="CAJJDN010000138">
    <property type="protein sequence ID" value="CAD8122485.1"/>
    <property type="molecule type" value="Genomic_DNA"/>
</dbReference>
<dbReference type="InterPro" id="IPR051685">
    <property type="entry name" value="Ycf3/AcsC/BcsC/TPR_MFPF"/>
</dbReference>
<feature type="repeat" description="TPR" evidence="3">
    <location>
        <begin position="272"/>
        <end position="305"/>
    </location>
</feature>
<evidence type="ECO:0000313" key="4">
    <source>
        <dbReference type="EMBL" id="CAD8122485.1"/>
    </source>
</evidence>
<comment type="caution">
    <text evidence="4">The sequence shown here is derived from an EMBL/GenBank/DDBJ whole genome shotgun (WGS) entry which is preliminary data.</text>
</comment>
<dbReference type="Proteomes" id="UP000692954">
    <property type="component" value="Unassembled WGS sequence"/>
</dbReference>
<dbReference type="PANTHER" id="PTHR44943:SF4">
    <property type="entry name" value="TPR REPEAT-CONTAINING PROTEIN MJ0798"/>
    <property type="match status" value="1"/>
</dbReference>
<proteinExistence type="predicted"/>
<reference evidence="4" key="1">
    <citation type="submission" date="2021-01" db="EMBL/GenBank/DDBJ databases">
        <authorList>
            <consortium name="Genoscope - CEA"/>
            <person name="William W."/>
        </authorList>
    </citation>
    <scope>NUCLEOTIDE SEQUENCE</scope>
</reference>
<dbReference type="PROSITE" id="PS50005">
    <property type="entry name" value="TPR"/>
    <property type="match status" value="4"/>
</dbReference>
<dbReference type="OrthoDB" id="1914839at2759"/>
<accession>A0A8S1R4P3</accession>
<dbReference type="PANTHER" id="PTHR44943">
    <property type="entry name" value="CELLULOSE SYNTHASE OPERON PROTEIN C"/>
    <property type="match status" value="1"/>
</dbReference>
<feature type="repeat" description="TPR" evidence="3">
    <location>
        <begin position="204"/>
        <end position="237"/>
    </location>
</feature>
<feature type="repeat" description="TPR" evidence="3">
    <location>
        <begin position="238"/>
        <end position="271"/>
    </location>
</feature>
<organism evidence="4 5">
    <name type="scientific">Paramecium sonneborni</name>
    <dbReference type="NCBI Taxonomy" id="65129"/>
    <lineage>
        <taxon>Eukaryota</taxon>
        <taxon>Sar</taxon>
        <taxon>Alveolata</taxon>
        <taxon>Ciliophora</taxon>
        <taxon>Intramacronucleata</taxon>
        <taxon>Oligohymenophorea</taxon>
        <taxon>Peniculida</taxon>
        <taxon>Parameciidae</taxon>
        <taxon>Paramecium</taxon>
    </lineage>
</organism>
<dbReference type="InterPro" id="IPR013105">
    <property type="entry name" value="TPR_2"/>
</dbReference>
<evidence type="ECO:0008006" key="6">
    <source>
        <dbReference type="Google" id="ProtNLM"/>
    </source>
</evidence>
<dbReference type="InterPro" id="IPR019734">
    <property type="entry name" value="TPR_rpt"/>
</dbReference>
<dbReference type="AlphaFoldDB" id="A0A8S1R4P3"/>
<keyword evidence="2 3" id="KW-0802">TPR repeat</keyword>
<evidence type="ECO:0000256" key="2">
    <source>
        <dbReference type="ARBA" id="ARBA00022803"/>
    </source>
</evidence>
<dbReference type="Pfam" id="PF14559">
    <property type="entry name" value="TPR_19"/>
    <property type="match status" value="1"/>
</dbReference>
<feature type="repeat" description="TPR" evidence="3">
    <location>
        <begin position="170"/>
        <end position="203"/>
    </location>
</feature>
<gene>
    <name evidence="4" type="ORF">PSON_ATCC_30995.1.T1380159</name>
</gene>
<evidence type="ECO:0000313" key="5">
    <source>
        <dbReference type="Proteomes" id="UP000692954"/>
    </source>
</evidence>
<keyword evidence="1" id="KW-0677">Repeat</keyword>
<keyword evidence="5" id="KW-1185">Reference proteome</keyword>
<dbReference type="SMART" id="SM00028">
    <property type="entry name" value="TPR"/>
    <property type="match status" value="5"/>
</dbReference>
<evidence type="ECO:0000256" key="1">
    <source>
        <dbReference type="ARBA" id="ARBA00022737"/>
    </source>
</evidence>